<keyword evidence="3" id="KW-1185">Reference proteome</keyword>
<organism evidence="2 3">
    <name type="scientific">Paenibacillus abyssi</name>
    <dbReference type="NCBI Taxonomy" id="1340531"/>
    <lineage>
        <taxon>Bacteria</taxon>
        <taxon>Bacillati</taxon>
        <taxon>Bacillota</taxon>
        <taxon>Bacilli</taxon>
        <taxon>Bacillales</taxon>
        <taxon>Paenibacillaceae</taxon>
        <taxon>Paenibacillus</taxon>
    </lineage>
</organism>
<dbReference type="AlphaFoldDB" id="A0A917LCZ4"/>
<dbReference type="PANTHER" id="PTHR13847:SF201">
    <property type="entry name" value="PUTATIBE OXIDOREDUCTASE"/>
    <property type="match status" value="1"/>
</dbReference>
<dbReference type="EMBL" id="BMGR01000011">
    <property type="protein sequence ID" value="GGG14198.1"/>
    <property type="molecule type" value="Genomic_DNA"/>
</dbReference>
<dbReference type="Pfam" id="PF01266">
    <property type="entry name" value="DAO"/>
    <property type="match status" value="1"/>
</dbReference>
<dbReference type="Gene3D" id="3.50.50.60">
    <property type="entry name" value="FAD/NAD(P)-binding domain"/>
    <property type="match status" value="1"/>
</dbReference>
<evidence type="ECO:0000259" key="1">
    <source>
        <dbReference type="Pfam" id="PF01266"/>
    </source>
</evidence>
<reference evidence="2" key="1">
    <citation type="journal article" date="2014" name="Int. J. Syst. Evol. Microbiol.">
        <title>Complete genome sequence of Corynebacterium casei LMG S-19264T (=DSM 44701T), isolated from a smear-ripened cheese.</title>
        <authorList>
            <consortium name="US DOE Joint Genome Institute (JGI-PGF)"/>
            <person name="Walter F."/>
            <person name="Albersmeier A."/>
            <person name="Kalinowski J."/>
            <person name="Ruckert C."/>
        </authorList>
    </citation>
    <scope>NUCLEOTIDE SEQUENCE</scope>
    <source>
        <strain evidence="2">CGMCC 1.12987</strain>
    </source>
</reference>
<accession>A0A917LCZ4</accession>
<dbReference type="SUPFAM" id="SSF51905">
    <property type="entry name" value="FAD/NAD(P)-binding domain"/>
    <property type="match status" value="1"/>
</dbReference>
<protein>
    <submittedName>
        <fullName evidence="2">Oxidoreductase</fullName>
    </submittedName>
</protein>
<dbReference type="InterPro" id="IPR036188">
    <property type="entry name" value="FAD/NAD-bd_sf"/>
</dbReference>
<comment type="caution">
    <text evidence="2">The sequence shown here is derived from an EMBL/GenBank/DDBJ whole genome shotgun (WGS) entry which is preliminary data.</text>
</comment>
<dbReference type="GO" id="GO:0005737">
    <property type="term" value="C:cytoplasm"/>
    <property type="evidence" value="ECO:0007669"/>
    <property type="project" value="TreeGrafter"/>
</dbReference>
<proteinExistence type="predicted"/>
<sequence length="415" mass="45814">METRSKQLHSGSLYWPHTISKVPSYPTLNKRISTQVAIIGGGMTGALCAAVLAKTGISTVLVEGGKVASASTAANTGLLQFSNDIMLYELAEQIGELKAVQFYKECQRALKALAELASSIPFDTGFHVRKSLYYANDVIDAAKLYKEYMLLSKYAFPVGWDLPEALARRIPFRKEAALVTRGDAEINPVRFAHGLIAQAAWNQVRVFEHTRVQEIQRKNGAFIIHTESGEISAHYIVRASGYLPGINNPSRIKPILQRSYAMTTAANAVPESWPGDYMMWETARPYFYFRTTPDGRVIAGGLDEERQDPVTAEHELKVRTDLLITELQKLFPDSRFEAEYAWCGTFGESEDGLPYLGEDVEQPGIFHALGCGGNGTVYGMIAAEMLKDYVNGRKHPLTSLLAPGRSAAEQISIII</sequence>
<reference evidence="2" key="2">
    <citation type="submission" date="2020-09" db="EMBL/GenBank/DDBJ databases">
        <authorList>
            <person name="Sun Q."/>
            <person name="Zhou Y."/>
        </authorList>
    </citation>
    <scope>NUCLEOTIDE SEQUENCE</scope>
    <source>
        <strain evidence="2">CGMCC 1.12987</strain>
    </source>
</reference>
<evidence type="ECO:0000313" key="3">
    <source>
        <dbReference type="Proteomes" id="UP000644756"/>
    </source>
</evidence>
<gene>
    <name evidence="2" type="ORF">GCM10010916_33870</name>
</gene>
<dbReference type="PRINTS" id="PR00420">
    <property type="entry name" value="RNGMNOXGNASE"/>
</dbReference>
<dbReference type="RefSeq" id="WP_188532250.1">
    <property type="nucleotide sequence ID" value="NZ_BMGR01000011.1"/>
</dbReference>
<feature type="domain" description="FAD dependent oxidoreductase" evidence="1">
    <location>
        <begin position="36"/>
        <end position="387"/>
    </location>
</feature>
<dbReference type="InterPro" id="IPR006076">
    <property type="entry name" value="FAD-dep_OxRdtase"/>
</dbReference>
<name>A0A917LCZ4_9BACL</name>
<dbReference type="PANTHER" id="PTHR13847">
    <property type="entry name" value="SARCOSINE DEHYDROGENASE-RELATED"/>
    <property type="match status" value="1"/>
</dbReference>
<evidence type="ECO:0000313" key="2">
    <source>
        <dbReference type="EMBL" id="GGG14198.1"/>
    </source>
</evidence>
<dbReference type="Gene3D" id="3.30.9.10">
    <property type="entry name" value="D-Amino Acid Oxidase, subunit A, domain 2"/>
    <property type="match status" value="1"/>
</dbReference>
<dbReference type="Proteomes" id="UP000644756">
    <property type="component" value="Unassembled WGS sequence"/>
</dbReference>